<reference evidence="5" key="1">
    <citation type="submission" date="2021-01" db="EMBL/GenBank/DDBJ databases">
        <authorList>
            <person name="Corre E."/>
            <person name="Pelletier E."/>
            <person name="Niang G."/>
            <person name="Scheremetjew M."/>
            <person name="Finn R."/>
            <person name="Kale V."/>
            <person name="Holt S."/>
            <person name="Cochrane G."/>
            <person name="Meng A."/>
            <person name="Brown T."/>
            <person name="Cohen L."/>
        </authorList>
    </citation>
    <scope>NUCLEOTIDE SEQUENCE</scope>
    <source>
        <strain evidence="5">SAG 36.94</strain>
    </source>
</reference>
<dbReference type="GO" id="GO:0006511">
    <property type="term" value="P:ubiquitin-dependent protein catabolic process"/>
    <property type="evidence" value="ECO:0007669"/>
    <property type="project" value="InterPro"/>
</dbReference>
<dbReference type="Gene3D" id="3.40.140.10">
    <property type="entry name" value="Cytidine Deaminase, domain 2"/>
    <property type="match status" value="1"/>
</dbReference>
<proteinExistence type="inferred from homology"/>
<dbReference type="PANTHER" id="PTHR12710:SF0">
    <property type="entry name" value="NUCLEAR PROTEIN LOCALIZATION PROTEIN 4 HOMOLOG"/>
    <property type="match status" value="1"/>
</dbReference>
<organism evidence="5">
    <name type="scientific">Compsopogon caeruleus</name>
    <dbReference type="NCBI Taxonomy" id="31354"/>
    <lineage>
        <taxon>Eukaryota</taxon>
        <taxon>Rhodophyta</taxon>
        <taxon>Compsopogonophyceae</taxon>
        <taxon>Compsopogonales</taxon>
        <taxon>Compsopogonaceae</taxon>
        <taxon>Compsopogon</taxon>
    </lineage>
</organism>
<dbReference type="PROSITE" id="PS50249">
    <property type="entry name" value="MPN"/>
    <property type="match status" value="1"/>
</dbReference>
<gene>
    <name evidence="4" type="ORF">CCAE0312_LOCUS7550</name>
    <name evidence="5" type="ORF">CCAE0312_LOCUS7551</name>
</gene>
<dbReference type="InterPro" id="IPR024682">
    <property type="entry name" value="Npl4_Ub-like_dom"/>
</dbReference>
<feature type="domain" description="MPN" evidence="3">
    <location>
        <begin position="212"/>
        <end position="360"/>
    </location>
</feature>
<dbReference type="Pfam" id="PF11543">
    <property type="entry name" value="UN_NPL4"/>
    <property type="match status" value="1"/>
</dbReference>
<dbReference type="EMBL" id="HBGH01013427">
    <property type="protein sequence ID" value="CAD9235459.1"/>
    <property type="molecule type" value="Transcribed_RNA"/>
</dbReference>
<dbReference type="Gene3D" id="3.10.20.90">
    <property type="entry name" value="Phosphatidylinositol 3-kinase Catalytic Subunit, Chain A, domain 1"/>
    <property type="match status" value="1"/>
</dbReference>
<dbReference type="AlphaFoldDB" id="A0A6T6CG35"/>
<evidence type="ECO:0000256" key="1">
    <source>
        <dbReference type="ARBA" id="ARBA00011025"/>
    </source>
</evidence>
<dbReference type="Pfam" id="PF05021">
    <property type="entry name" value="NPL4"/>
    <property type="match status" value="1"/>
</dbReference>
<evidence type="ECO:0000313" key="5">
    <source>
        <dbReference type="EMBL" id="CAD9235460.1"/>
    </source>
</evidence>
<protein>
    <recommendedName>
        <fullName evidence="3">MPN domain-containing protein</fullName>
    </recommendedName>
</protein>
<accession>A0A6T6CG35</accession>
<name>A0A6T6CG35_9RHOD</name>
<comment type="similarity">
    <text evidence="1">Belongs to the NPL4 family.</text>
</comment>
<dbReference type="SUPFAM" id="SSF54236">
    <property type="entry name" value="Ubiquitin-like"/>
    <property type="match status" value="1"/>
</dbReference>
<evidence type="ECO:0000259" key="3">
    <source>
        <dbReference type="PROSITE" id="PS50249"/>
    </source>
</evidence>
<dbReference type="PANTHER" id="PTHR12710">
    <property type="entry name" value="NUCLEAR PROTEIN LOCALIZATION 4"/>
    <property type="match status" value="1"/>
</dbReference>
<dbReference type="InterPro" id="IPR029071">
    <property type="entry name" value="Ubiquitin-like_domsf"/>
</dbReference>
<evidence type="ECO:0000313" key="4">
    <source>
        <dbReference type="EMBL" id="CAD9235459.1"/>
    </source>
</evidence>
<dbReference type="InterPro" id="IPR007717">
    <property type="entry name" value="NPL4_C"/>
</dbReference>
<sequence length="498" mass="55110">MIIRVRFPDGSSARVTIEAEDSVQVLAEQIHGTGKVDGEFSLFLDSQSTQGICEPDMMVKECGLHHGDFVYVKTRRAGSMVEEGQGCGGDLVNDESTLASSVGLGNGGDPRSVGNGLSSRDRRTSKCQHGPNGVCGYCVGQGVGNDHELEARPRCLHGKNGMCEKCAPSENARERYEAELRKWKGRNGTSIAVLEAQDALKFKVKSQESAHVTAASVDYASAQLFQEYLAQTHFNQQRFGFLYGNVDDAGVVKIELIYEPPQRGNSDQYIPADPTEAGDMSQRADKIAASIGLRRVGVIVSARPRKAILSGTDVVLAARLRAEEEARVGPEMANAFVILLVSLAEDGKTLFEAYQISDQCLQMYKEEVFAPLEEQKPNSGRVRAQKPALVEGREVTKIHAEFFLVTIPIRDHESWLRTAFPVENRELRPQAPSDVQESIRKASDLPFYRRISDFHLLLFLSNLFDTDTDMRCLGDIVREQREPNEHEDGYRVLVESIS</sequence>
<evidence type="ECO:0000256" key="2">
    <source>
        <dbReference type="SAM" id="MobiDB-lite"/>
    </source>
</evidence>
<dbReference type="InterPro" id="IPR016563">
    <property type="entry name" value="Npl4"/>
</dbReference>
<dbReference type="EMBL" id="HBGH01013428">
    <property type="protein sequence ID" value="CAD9235460.1"/>
    <property type="molecule type" value="Transcribed_RNA"/>
</dbReference>
<dbReference type="InterPro" id="IPR037518">
    <property type="entry name" value="MPN"/>
</dbReference>
<feature type="region of interest" description="Disordered" evidence="2">
    <location>
        <begin position="98"/>
        <end position="125"/>
    </location>
</feature>